<organism evidence="1 2">
    <name type="scientific">Francisella sciaenopsi</name>
    <dbReference type="NCBI Taxonomy" id="3055034"/>
    <lineage>
        <taxon>Bacteria</taxon>
        <taxon>Pseudomonadati</taxon>
        <taxon>Pseudomonadota</taxon>
        <taxon>Gammaproteobacteria</taxon>
        <taxon>Thiotrichales</taxon>
        <taxon>Francisellaceae</taxon>
        <taxon>Francisella</taxon>
    </lineage>
</organism>
<comment type="caution">
    <text evidence="1">The sequence shown here is derived from an EMBL/GenBank/DDBJ whole genome shotgun (WGS) entry which is preliminary data.</text>
</comment>
<evidence type="ECO:0000313" key="2">
    <source>
        <dbReference type="Proteomes" id="UP001628164"/>
    </source>
</evidence>
<evidence type="ECO:0000313" key="1">
    <source>
        <dbReference type="EMBL" id="GMN88860.1"/>
    </source>
</evidence>
<gene>
    <name evidence="1" type="ORF">fsci_03460</name>
</gene>
<dbReference type="Proteomes" id="UP001628164">
    <property type="component" value="Unassembled WGS sequence"/>
</dbReference>
<protein>
    <submittedName>
        <fullName evidence="1">Uncharacterized protein</fullName>
    </submittedName>
</protein>
<dbReference type="RefSeq" id="WP_407876749.1">
    <property type="nucleotide sequence ID" value="NZ_BTHG01000001.1"/>
</dbReference>
<dbReference type="EMBL" id="BTHG01000001">
    <property type="protein sequence ID" value="GMN88860.1"/>
    <property type="molecule type" value="Genomic_DNA"/>
</dbReference>
<proteinExistence type="predicted"/>
<sequence>MKKIIIMISFLVVSANSIFAWDIIVQNQNKTDHKIIFAQSARCDLFFLNDDEVSQGFLEKGTLKYGDIIQIYGCNATTFDAFVNFVIINNNYPLWNESLEFFSPVSGDAKIKLHSRWDKGVAYESVWITQKDIINNNDLNSQVGIWDFAEEDRVKANGYKYRVQRGVFSGMQTSDWQVAGPSLPLSIAWSKDKCSKFVAIVIGNDNMDEVDKLLSKIY</sequence>
<accession>A0ABQ6PD11</accession>
<name>A0ABQ6PD11_9GAMM</name>
<reference evidence="1 2" key="1">
    <citation type="journal article" date="2024" name="Dis. Aquat. Organ.">
        <title>Francisella sciaenopsi sp. nov. isolated from diseased red drum Sciaenops ocellatus in Florida, USA.</title>
        <authorList>
            <person name="Kawahara M."/>
            <person name="Cody T.T."/>
            <person name="Yanong R.P.E."/>
            <person name="Henderson E."/>
            <person name="Yazdi Z."/>
            <person name="Soto E."/>
        </authorList>
    </citation>
    <scope>NUCLEOTIDE SEQUENCE [LARGE SCALE GENOMIC DNA]</scope>
    <source>
        <strain evidence="1 2">R22-20-7</strain>
    </source>
</reference>
<keyword evidence="2" id="KW-1185">Reference proteome</keyword>